<dbReference type="Proteomes" id="UP000283975">
    <property type="component" value="Unassembled WGS sequence"/>
</dbReference>
<gene>
    <name evidence="2" type="ORF">DW839_26005</name>
</gene>
<dbReference type="EMBL" id="QSHZ01000038">
    <property type="protein sequence ID" value="RHC50221.1"/>
    <property type="molecule type" value="Genomic_DNA"/>
</dbReference>
<accession>A0A414ALB2</accession>
<organism evidence="2 3">
    <name type="scientific">Enterocloster bolteae</name>
    <dbReference type="NCBI Taxonomy" id="208479"/>
    <lineage>
        <taxon>Bacteria</taxon>
        <taxon>Bacillati</taxon>
        <taxon>Bacillota</taxon>
        <taxon>Clostridia</taxon>
        <taxon>Lachnospirales</taxon>
        <taxon>Lachnospiraceae</taxon>
        <taxon>Enterocloster</taxon>
    </lineage>
</organism>
<evidence type="ECO:0008006" key="4">
    <source>
        <dbReference type="Google" id="ProtNLM"/>
    </source>
</evidence>
<protein>
    <recommendedName>
        <fullName evidence="4">HNH endonuclease</fullName>
    </recommendedName>
</protein>
<evidence type="ECO:0000313" key="3">
    <source>
        <dbReference type="Proteomes" id="UP000283975"/>
    </source>
</evidence>
<sequence>MCGRGGKLHKHHIFGGNPNREHSEQYGLTVHLCPDCHTEGKDAVHKDAEIMEALHKIGQAAFEREHTREEFMRIFGKNYLDPNPDNEPDGCQREPEWGFIWLATDN</sequence>
<evidence type="ECO:0000256" key="1">
    <source>
        <dbReference type="SAM" id="MobiDB-lite"/>
    </source>
</evidence>
<name>A0A414ALB2_9FIRM</name>
<comment type="caution">
    <text evidence="2">The sequence shown here is derived from an EMBL/GenBank/DDBJ whole genome shotgun (WGS) entry which is preliminary data.</text>
</comment>
<evidence type="ECO:0000313" key="2">
    <source>
        <dbReference type="EMBL" id="RHC50221.1"/>
    </source>
</evidence>
<feature type="region of interest" description="Disordered" evidence="1">
    <location>
        <begin position="1"/>
        <end position="20"/>
    </location>
</feature>
<reference evidence="2 3" key="1">
    <citation type="submission" date="2018-08" db="EMBL/GenBank/DDBJ databases">
        <title>A genome reference for cultivated species of the human gut microbiota.</title>
        <authorList>
            <person name="Zou Y."/>
            <person name="Xue W."/>
            <person name="Luo G."/>
        </authorList>
    </citation>
    <scope>NUCLEOTIDE SEQUENCE [LARGE SCALE GENOMIC DNA]</scope>
    <source>
        <strain evidence="2 3">AM35-14</strain>
    </source>
</reference>
<dbReference type="AlphaFoldDB" id="A0A414ALB2"/>
<proteinExistence type="predicted"/>
<feature type="compositionally biased region" description="Basic residues" evidence="1">
    <location>
        <begin position="1"/>
        <end position="13"/>
    </location>
</feature>